<feature type="domain" description="DUF155" evidence="4">
    <location>
        <begin position="430"/>
        <end position="552"/>
    </location>
</feature>
<evidence type="ECO:0000256" key="2">
    <source>
        <dbReference type="SAM" id="MobiDB-lite"/>
    </source>
</evidence>
<reference evidence="5 6" key="1">
    <citation type="journal article" date="2023" name="Commun. Biol.">
        <title>Reorganization of the ancestral sex-determining regions during the evolution of trioecy in Pleodorina starrii.</title>
        <authorList>
            <person name="Takahashi K."/>
            <person name="Suzuki S."/>
            <person name="Kawai-Toyooka H."/>
            <person name="Yamamoto K."/>
            <person name="Hamaji T."/>
            <person name="Ootsuki R."/>
            <person name="Yamaguchi H."/>
            <person name="Kawachi M."/>
            <person name="Higashiyama T."/>
            <person name="Nozaki H."/>
        </authorList>
    </citation>
    <scope>NUCLEOTIDE SEQUENCE [LARGE SCALE GENOMIC DNA]</scope>
    <source>
        <strain evidence="5 6">NIES-4479</strain>
    </source>
</reference>
<evidence type="ECO:0000259" key="4">
    <source>
        <dbReference type="Pfam" id="PF02582"/>
    </source>
</evidence>
<keyword evidence="6" id="KW-1185">Reference proteome</keyword>
<dbReference type="Pfam" id="PF02582">
    <property type="entry name" value="DUF155"/>
    <property type="match status" value="1"/>
</dbReference>
<proteinExistence type="inferred from homology"/>
<dbReference type="GO" id="GO:0005739">
    <property type="term" value="C:mitochondrion"/>
    <property type="evidence" value="ECO:0007669"/>
    <property type="project" value="UniProtKB-ARBA"/>
</dbReference>
<dbReference type="PANTHER" id="PTHR16255">
    <property type="entry name" value="REQUIRED FOR MEIOTIC NUCLEAR DIVISION PROTEIN 1 HOMOLOG"/>
    <property type="match status" value="1"/>
</dbReference>
<feature type="region of interest" description="Disordered" evidence="2">
    <location>
        <begin position="66"/>
        <end position="116"/>
    </location>
</feature>
<evidence type="ECO:0000313" key="5">
    <source>
        <dbReference type="EMBL" id="GLC61403.1"/>
    </source>
</evidence>
<keyword evidence="3" id="KW-1133">Transmembrane helix</keyword>
<dbReference type="AlphaFoldDB" id="A0A9W6C021"/>
<dbReference type="PANTHER" id="PTHR16255:SF1">
    <property type="entry name" value="REQUIRED FOR MEIOTIC NUCLEAR DIVISION PROTEIN 1 HOMOLOG"/>
    <property type="match status" value="1"/>
</dbReference>
<sequence length="610" mass="63582">MDAALQPQVKCMNAALPQLRRSNYGAPQLAAWRQCQRTRLHCFSPAGLHPLPRALITSTRPRRMVAAASAADSRPGSRAAATAEHGMASDAGVSPAAEMPSPSGDTSSSSSFATSSYSTTNGIMDNSSIVSMDWNDWMYSSSSSSSDGEGLSGNDGAGSMDGGGPAAGGPDNGFAGAGPAAGGAMPTSGAVAAAAAGGGVSTTIRIAFYAVAASFDRRQLEARLKTAYGNQAVRKYPDVIHCQLSRGRELQPGTDVFFFDYGVVACWGMSPDAERELVQNLAVQCAVQPLPDRNQERDVFRCTFATNPLDVNLDRGQAGADASAGGGGGGAPAAPVAPAPAAPTPAAPAAADTLGSLLDVEYGSGGSIGSTSGTTSNRRYTRRAERSGGAVVAVTAAAAAPLPTPAAPAPPVPPQPPAAVGPFSFLSFPPKISDDTVLLHVRHCGDTATLLAVSYALAQSTKLSAFEHAVEAIVRETRGLPEALAEHGEVHLSVKEIGKLIGKVFVLKRSVNLLGSVADTPEFFWYAPDQLQSLYTRITEYVELPERVEQLNGRFAVLQEMLELLRAQEENRHGNRLEWTVIWLIVVEVVLGLFELLELFGVIGPKNTGV</sequence>
<dbReference type="EMBL" id="BRXU01000046">
    <property type="protein sequence ID" value="GLC61403.1"/>
    <property type="molecule type" value="Genomic_DNA"/>
</dbReference>
<dbReference type="InterPro" id="IPR051624">
    <property type="entry name" value="RMD1/Sad1-interacting"/>
</dbReference>
<protein>
    <submittedName>
        <fullName evidence="5">Sporulation protein rmd1</fullName>
    </submittedName>
</protein>
<feature type="region of interest" description="Disordered" evidence="2">
    <location>
        <begin position="143"/>
        <end position="174"/>
    </location>
</feature>
<keyword evidence="3" id="KW-0812">Transmembrane</keyword>
<feature type="compositionally biased region" description="Pro residues" evidence="2">
    <location>
        <begin position="335"/>
        <end position="346"/>
    </location>
</feature>
<comment type="caution">
    <text evidence="5">The sequence shown here is derived from an EMBL/GenBank/DDBJ whole genome shotgun (WGS) entry which is preliminary data.</text>
</comment>
<name>A0A9W6C021_9CHLO</name>
<dbReference type="InterPro" id="IPR003734">
    <property type="entry name" value="DUF155"/>
</dbReference>
<feature type="region of interest" description="Disordered" evidence="2">
    <location>
        <begin position="313"/>
        <end position="349"/>
    </location>
</feature>
<evidence type="ECO:0000256" key="3">
    <source>
        <dbReference type="SAM" id="Phobius"/>
    </source>
</evidence>
<feature type="compositionally biased region" description="Gly residues" evidence="2">
    <location>
        <begin position="150"/>
        <end position="174"/>
    </location>
</feature>
<evidence type="ECO:0000313" key="6">
    <source>
        <dbReference type="Proteomes" id="UP001165080"/>
    </source>
</evidence>
<feature type="transmembrane region" description="Helical" evidence="3">
    <location>
        <begin position="581"/>
        <end position="603"/>
    </location>
</feature>
<feature type="compositionally biased region" description="Low complexity" evidence="2">
    <location>
        <begin position="101"/>
        <end position="116"/>
    </location>
</feature>
<dbReference type="Proteomes" id="UP001165080">
    <property type="component" value="Unassembled WGS sequence"/>
</dbReference>
<comment type="similarity">
    <text evidence="1">Belongs to the RMD1/sif2 family.</text>
</comment>
<keyword evidence="3" id="KW-0472">Membrane</keyword>
<gene>
    <name evidence="5" type="primary">PLEST007707</name>
    <name evidence="5" type="ORF">PLESTB_001752900</name>
</gene>
<accession>A0A9W6C021</accession>
<organism evidence="5 6">
    <name type="scientific">Pleodorina starrii</name>
    <dbReference type="NCBI Taxonomy" id="330485"/>
    <lineage>
        <taxon>Eukaryota</taxon>
        <taxon>Viridiplantae</taxon>
        <taxon>Chlorophyta</taxon>
        <taxon>core chlorophytes</taxon>
        <taxon>Chlorophyceae</taxon>
        <taxon>CS clade</taxon>
        <taxon>Chlamydomonadales</taxon>
        <taxon>Volvocaceae</taxon>
        <taxon>Pleodorina</taxon>
    </lineage>
</organism>
<evidence type="ECO:0000256" key="1">
    <source>
        <dbReference type="ARBA" id="ARBA00008306"/>
    </source>
</evidence>